<dbReference type="PANTHER" id="PTHR22691">
    <property type="entry name" value="YEAST SPT2-RELATED"/>
    <property type="match status" value="1"/>
</dbReference>
<organism evidence="2 3">
    <name type="scientific">Taxus chinensis</name>
    <name type="common">Chinese yew</name>
    <name type="synonym">Taxus wallichiana var. chinensis</name>
    <dbReference type="NCBI Taxonomy" id="29808"/>
    <lineage>
        <taxon>Eukaryota</taxon>
        <taxon>Viridiplantae</taxon>
        <taxon>Streptophyta</taxon>
        <taxon>Embryophyta</taxon>
        <taxon>Tracheophyta</taxon>
        <taxon>Spermatophyta</taxon>
        <taxon>Pinopsida</taxon>
        <taxon>Pinidae</taxon>
        <taxon>Conifers II</taxon>
        <taxon>Cupressales</taxon>
        <taxon>Taxaceae</taxon>
        <taxon>Taxus</taxon>
    </lineage>
</organism>
<dbReference type="GO" id="GO:0042393">
    <property type="term" value="F:histone binding"/>
    <property type="evidence" value="ECO:0007669"/>
    <property type="project" value="TreeGrafter"/>
</dbReference>
<evidence type="ECO:0000256" key="1">
    <source>
        <dbReference type="ARBA" id="ARBA00023054"/>
    </source>
</evidence>
<keyword evidence="3" id="KW-1185">Reference proteome</keyword>
<accession>A0AA38BZJ2</accession>
<dbReference type="AlphaFoldDB" id="A0AA38BZJ2"/>
<sequence>ELLLLLKIIGRANCCRGCLWGVMTEFYGSFFGPSQLVVARRVIDETRARLEAVQVVARIAKEFPEKSYATASYTRHKDKEPRPPKVAINETKKKAQHLKAARDYSFLFSEDGEILGTETNIDKSFRP</sequence>
<dbReference type="PANTHER" id="PTHR22691:SF8">
    <property type="entry name" value="PROTEIN SPT2 HOMOLOG"/>
    <property type="match status" value="1"/>
</dbReference>
<dbReference type="EMBL" id="JAHRHJ020003813">
    <property type="protein sequence ID" value="KAH9290131.1"/>
    <property type="molecule type" value="Genomic_DNA"/>
</dbReference>
<protein>
    <submittedName>
        <fullName evidence="2">Uncharacterized protein</fullName>
    </submittedName>
</protein>
<proteinExistence type="predicted"/>
<dbReference type="GO" id="GO:0005730">
    <property type="term" value="C:nucleolus"/>
    <property type="evidence" value="ECO:0007669"/>
    <property type="project" value="TreeGrafter"/>
</dbReference>
<evidence type="ECO:0000313" key="2">
    <source>
        <dbReference type="EMBL" id="KAH9290131.1"/>
    </source>
</evidence>
<dbReference type="Proteomes" id="UP000824469">
    <property type="component" value="Unassembled WGS sequence"/>
</dbReference>
<keyword evidence="1" id="KW-0175">Coiled coil</keyword>
<dbReference type="GO" id="GO:0006334">
    <property type="term" value="P:nucleosome assembly"/>
    <property type="evidence" value="ECO:0007669"/>
    <property type="project" value="TreeGrafter"/>
</dbReference>
<dbReference type="GO" id="GO:0003677">
    <property type="term" value="F:DNA binding"/>
    <property type="evidence" value="ECO:0007669"/>
    <property type="project" value="TreeGrafter"/>
</dbReference>
<reference evidence="2 3" key="1">
    <citation type="journal article" date="2021" name="Nat. Plants">
        <title>The Taxus genome provides insights into paclitaxel biosynthesis.</title>
        <authorList>
            <person name="Xiong X."/>
            <person name="Gou J."/>
            <person name="Liao Q."/>
            <person name="Li Y."/>
            <person name="Zhou Q."/>
            <person name="Bi G."/>
            <person name="Li C."/>
            <person name="Du R."/>
            <person name="Wang X."/>
            <person name="Sun T."/>
            <person name="Guo L."/>
            <person name="Liang H."/>
            <person name="Lu P."/>
            <person name="Wu Y."/>
            <person name="Zhang Z."/>
            <person name="Ro D.K."/>
            <person name="Shang Y."/>
            <person name="Huang S."/>
            <person name="Yan J."/>
        </authorList>
    </citation>
    <scope>NUCLEOTIDE SEQUENCE [LARGE SCALE GENOMIC DNA]</scope>
    <source>
        <strain evidence="2">Ta-2019</strain>
    </source>
</reference>
<feature type="non-terminal residue" evidence="2">
    <location>
        <position position="1"/>
    </location>
</feature>
<comment type="caution">
    <text evidence="2">The sequence shown here is derived from an EMBL/GenBank/DDBJ whole genome shotgun (WGS) entry which is preliminary data.</text>
</comment>
<gene>
    <name evidence="2" type="ORF">KI387_034248</name>
</gene>
<evidence type="ECO:0000313" key="3">
    <source>
        <dbReference type="Proteomes" id="UP000824469"/>
    </source>
</evidence>
<name>A0AA38BZJ2_TAXCH</name>
<feature type="non-terminal residue" evidence="2">
    <location>
        <position position="127"/>
    </location>
</feature>
<dbReference type="GO" id="GO:0006360">
    <property type="term" value="P:transcription by RNA polymerase I"/>
    <property type="evidence" value="ECO:0007669"/>
    <property type="project" value="TreeGrafter"/>
</dbReference>